<dbReference type="Pfam" id="PF00092">
    <property type="entry name" value="VWA"/>
    <property type="match status" value="1"/>
</dbReference>
<dbReference type="Gene3D" id="3.40.50.410">
    <property type="entry name" value="von Willebrand factor, type A domain"/>
    <property type="match status" value="1"/>
</dbReference>
<dbReference type="SUPFAM" id="SSF53300">
    <property type="entry name" value="vWA-like"/>
    <property type="match status" value="1"/>
</dbReference>
<feature type="region of interest" description="Disordered" evidence="1">
    <location>
        <begin position="194"/>
        <end position="213"/>
    </location>
</feature>
<dbReference type="SMART" id="SM00327">
    <property type="entry name" value="VWA"/>
    <property type="match status" value="1"/>
</dbReference>
<name>A0A450S479_9GAMM</name>
<dbReference type="EMBL" id="CAADEX010000013">
    <property type="protein sequence ID" value="VFJ46555.1"/>
    <property type="molecule type" value="Genomic_DNA"/>
</dbReference>
<proteinExistence type="predicted"/>
<organism evidence="3">
    <name type="scientific">Candidatus Kentrum sp. DK</name>
    <dbReference type="NCBI Taxonomy" id="2126562"/>
    <lineage>
        <taxon>Bacteria</taxon>
        <taxon>Pseudomonadati</taxon>
        <taxon>Pseudomonadota</taxon>
        <taxon>Gammaproteobacteria</taxon>
        <taxon>Candidatus Kentrum</taxon>
    </lineage>
</organism>
<dbReference type="PIRSF" id="PIRSF020634">
    <property type="entry name" value="TerY_vWA"/>
    <property type="match status" value="1"/>
</dbReference>
<feature type="domain" description="VWFA" evidence="2">
    <location>
        <begin position="5"/>
        <end position="156"/>
    </location>
</feature>
<dbReference type="InterPro" id="IPR036465">
    <property type="entry name" value="vWFA_dom_sf"/>
</dbReference>
<accession>A0A450S479</accession>
<dbReference type="InterPro" id="IPR011392">
    <property type="entry name" value="Tellurite-R_TerY"/>
</dbReference>
<evidence type="ECO:0000313" key="3">
    <source>
        <dbReference type="EMBL" id="VFJ46555.1"/>
    </source>
</evidence>
<reference evidence="3" key="1">
    <citation type="submission" date="2019-02" db="EMBL/GenBank/DDBJ databases">
        <authorList>
            <person name="Gruber-Vodicka R. H."/>
            <person name="Seah K. B. B."/>
        </authorList>
    </citation>
    <scope>NUCLEOTIDE SEQUENCE</scope>
    <source>
        <strain evidence="3">BECK_DK47</strain>
    </source>
</reference>
<sequence length="213" mass="22980">MRRLPVYLLLDTSSSMMGEPIESVKTGVKSLLTALRQDPYALETAYLSVITFDSNARQIVPLTELINFQAPDIKANGTTAMGDALRLLTDKIGEEVHKGSAEQKGDWKPLVFLMTDGGPNDEWESAVDAFRQAPTGIVVACAAGDHADTNVLKRITENVVKIDSNDSAAFAAFFKWVSSSISTTSKKVDLTKSDAGNTLDELPPPPPEVNVVV</sequence>
<feature type="compositionally biased region" description="Pro residues" evidence="1">
    <location>
        <begin position="202"/>
        <end position="213"/>
    </location>
</feature>
<gene>
    <name evidence="3" type="ORF">BECKDK2373B_GA0170837_101353</name>
</gene>
<dbReference type="PROSITE" id="PS50234">
    <property type="entry name" value="VWFA"/>
    <property type="match status" value="1"/>
</dbReference>
<protein>
    <submittedName>
        <fullName evidence="3">Uncharacterized conserved protein YegL, contains vWA domain of TerY type</fullName>
    </submittedName>
</protein>
<dbReference type="CDD" id="cd01464">
    <property type="entry name" value="vWA_subfamily"/>
    <property type="match status" value="1"/>
</dbReference>
<dbReference type="InterPro" id="IPR002035">
    <property type="entry name" value="VWF_A"/>
</dbReference>
<evidence type="ECO:0000256" key="1">
    <source>
        <dbReference type="SAM" id="MobiDB-lite"/>
    </source>
</evidence>
<dbReference type="AlphaFoldDB" id="A0A450S479"/>
<evidence type="ECO:0000259" key="2">
    <source>
        <dbReference type="PROSITE" id="PS50234"/>
    </source>
</evidence>